<dbReference type="GO" id="GO:0003700">
    <property type="term" value="F:DNA-binding transcription factor activity"/>
    <property type="evidence" value="ECO:0007669"/>
    <property type="project" value="InterPro"/>
</dbReference>
<dbReference type="InterPro" id="IPR036388">
    <property type="entry name" value="WH-like_DNA-bd_sf"/>
</dbReference>
<dbReference type="CDD" id="cd00090">
    <property type="entry name" value="HTH_ARSR"/>
    <property type="match status" value="1"/>
</dbReference>
<dbReference type="SMART" id="SM00418">
    <property type="entry name" value="HTH_ARSR"/>
    <property type="match status" value="1"/>
</dbReference>
<comment type="caution">
    <text evidence="2">The sequence shown here is derived from an EMBL/GenBank/DDBJ whole genome shotgun (WGS) entry which is preliminary data.</text>
</comment>
<evidence type="ECO:0000259" key="1">
    <source>
        <dbReference type="PROSITE" id="PS50987"/>
    </source>
</evidence>
<dbReference type="PRINTS" id="PR00778">
    <property type="entry name" value="HTHARSR"/>
</dbReference>
<feature type="domain" description="HTH arsR-type" evidence="1">
    <location>
        <begin position="9"/>
        <end position="104"/>
    </location>
</feature>
<dbReference type="InterPro" id="IPR001845">
    <property type="entry name" value="HTH_ArsR_DNA-bd_dom"/>
</dbReference>
<dbReference type="Gene3D" id="1.10.10.10">
    <property type="entry name" value="Winged helix-like DNA-binding domain superfamily/Winged helix DNA-binding domain"/>
    <property type="match status" value="1"/>
</dbReference>
<dbReference type="PROSITE" id="PS50987">
    <property type="entry name" value="HTH_ARSR_2"/>
    <property type="match status" value="1"/>
</dbReference>
<proteinExistence type="predicted"/>
<evidence type="ECO:0000313" key="2">
    <source>
        <dbReference type="EMBL" id="KPK64780.1"/>
    </source>
</evidence>
<reference evidence="2 3" key="1">
    <citation type="journal article" date="2015" name="Microbiome">
        <title>Genomic resolution of linkages in carbon, nitrogen, and sulfur cycling among widespread estuary sediment bacteria.</title>
        <authorList>
            <person name="Baker B.J."/>
            <person name="Lazar C.S."/>
            <person name="Teske A.P."/>
            <person name="Dick G.J."/>
        </authorList>
    </citation>
    <scope>NUCLEOTIDE SEQUENCE [LARGE SCALE GENOMIC DNA]</scope>
    <source>
        <strain evidence="2">SM23_42</strain>
    </source>
</reference>
<dbReference type="AlphaFoldDB" id="A0A0S8FYK6"/>
<organism evidence="2 3">
    <name type="scientific">candidate division WOR_3 bacterium SM23_42</name>
    <dbReference type="NCBI Taxonomy" id="1703779"/>
    <lineage>
        <taxon>Bacteria</taxon>
        <taxon>Bacteria division WOR-3</taxon>
    </lineage>
</organism>
<sequence>MRNVKLEKPMKEELYRESRVARALGDPAKYVIADLLLRHGHLSVLEIARRIRRSKSTISHHLSILRGLDIVRYEAKSDGVYYWIKYPEELRAIQQSLNLFVQRVQRGLSSDT</sequence>
<dbReference type="Pfam" id="PF01022">
    <property type="entry name" value="HTH_5"/>
    <property type="match status" value="1"/>
</dbReference>
<protein>
    <recommendedName>
        <fullName evidence="1">HTH arsR-type domain-containing protein</fullName>
    </recommendedName>
</protein>
<dbReference type="InterPro" id="IPR011991">
    <property type="entry name" value="ArsR-like_HTH"/>
</dbReference>
<dbReference type="NCBIfam" id="NF033788">
    <property type="entry name" value="HTH_metalloreg"/>
    <property type="match status" value="1"/>
</dbReference>
<dbReference type="Proteomes" id="UP000051373">
    <property type="component" value="Unassembled WGS sequence"/>
</dbReference>
<gene>
    <name evidence="2" type="ORF">AMJ83_00920</name>
</gene>
<dbReference type="InterPro" id="IPR036390">
    <property type="entry name" value="WH_DNA-bd_sf"/>
</dbReference>
<name>A0A0S8FYK6_UNCW3</name>
<dbReference type="EMBL" id="LJUJ01000001">
    <property type="protein sequence ID" value="KPK64780.1"/>
    <property type="molecule type" value="Genomic_DNA"/>
</dbReference>
<dbReference type="STRING" id="1703779.AMJ83_00920"/>
<evidence type="ECO:0000313" key="3">
    <source>
        <dbReference type="Proteomes" id="UP000051373"/>
    </source>
</evidence>
<dbReference type="SUPFAM" id="SSF46785">
    <property type="entry name" value="Winged helix' DNA-binding domain"/>
    <property type="match status" value="1"/>
</dbReference>
<accession>A0A0S8FYK6</accession>